<evidence type="ECO:0000313" key="2">
    <source>
        <dbReference type="Proteomes" id="UP000078200"/>
    </source>
</evidence>
<dbReference type="EnsemblMetazoa" id="GAUT026218-RA">
    <property type="protein sequence ID" value="GAUT026218-PA"/>
    <property type="gene ID" value="GAUT026218"/>
</dbReference>
<protein>
    <submittedName>
        <fullName evidence="1">Uncharacterized protein</fullName>
    </submittedName>
</protein>
<dbReference type="AlphaFoldDB" id="A0A1A9V541"/>
<dbReference type="Proteomes" id="UP000078200">
    <property type="component" value="Unassembled WGS sequence"/>
</dbReference>
<sequence>MSSLWWKIYECDSDFDKCGASHQLYLWFKICTYAYRAPARYIRAPLNIRETTISLSFLPMHVTLHSLKKRSTNLGNNVAHSKYAGFNGRPPFNWDHYRSRQFCPIIIILSVLNMFTLIRIEGPLYVVVKTKVEGPLQAKVIV</sequence>
<name>A0A1A9V541_GLOAU</name>
<accession>A0A1A9V541</accession>
<reference evidence="1" key="1">
    <citation type="submission" date="2020-05" db="UniProtKB">
        <authorList>
            <consortium name="EnsemblMetazoa"/>
        </authorList>
    </citation>
    <scope>IDENTIFICATION</scope>
    <source>
        <strain evidence="1">TTRI</strain>
    </source>
</reference>
<evidence type="ECO:0000313" key="1">
    <source>
        <dbReference type="EnsemblMetazoa" id="GAUT026218-PA"/>
    </source>
</evidence>
<organism evidence="1 2">
    <name type="scientific">Glossina austeni</name>
    <name type="common">Savannah tsetse fly</name>
    <dbReference type="NCBI Taxonomy" id="7395"/>
    <lineage>
        <taxon>Eukaryota</taxon>
        <taxon>Metazoa</taxon>
        <taxon>Ecdysozoa</taxon>
        <taxon>Arthropoda</taxon>
        <taxon>Hexapoda</taxon>
        <taxon>Insecta</taxon>
        <taxon>Pterygota</taxon>
        <taxon>Neoptera</taxon>
        <taxon>Endopterygota</taxon>
        <taxon>Diptera</taxon>
        <taxon>Brachycera</taxon>
        <taxon>Muscomorpha</taxon>
        <taxon>Hippoboscoidea</taxon>
        <taxon>Glossinidae</taxon>
        <taxon>Glossina</taxon>
    </lineage>
</organism>
<dbReference type="VEuPathDB" id="VectorBase:GAUT026218"/>
<proteinExistence type="predicted"/>
<keyword evidence="2" id="KW-1185">Reference proteome</keyword>